<protein>
    <submittedName>
        <fullName evidence="1">Uncharacterized protein</fullName>
    </submittedName>
</protein>
<gene>
    <name evidence="1" type="ordered locus">Vdis_0329</name>
</gene>
<reference evidence="2" key="2">
    <citation type="journal article" date="2010" name="Stand. Genomic Sci.">
        <title>Complete genome sequence of Vulcanisaeta distributa type strain (IC-017T).</title>
        <authorList>
            <person name="Mavromatis K."/>
            <person name="Sikorski J."/>
            <person name="Pabst E."/>
            <person name="Teshima H."/>
            <person name="Lapidus A."/>
            <person name="Lucas S."/>
            <person name="Nolan M."/>
            <person name="Glavina Del Rio T."/>
            <person name="Cheng J."/>
            <person name="Bruce D."/>
            <person name="Goodwin L."/>
            <person name="Pitluck S."/>
            <person name="Liolios K."/>
            <person name="Ivanova N."/>
            <person name="Mikhailova N."/>
            <person name="Pati A."/>
            <person name="Chen A."/>
            <person name="Palaniappan K."/>
            <person name="Land M."/>
            <person name="Hauser L."/>
            <person name="Chang Y."/>
            <person name="Jeffries C."/>
            <person name="Rohde M."/>
            <person name="Spring S."/>
            <person name="Goker M."/>
            <person name="Wirth R."/>
            <person name="Woyke T."/>
            <person name="Bristow J."/>
            <person name="Eisen J."/>
            <person name="Markowitz V."/>
            <person name="Hugenholtz P."/>
            <person name="Klenk H."/>
            <person name="Kyrpides N."/>
        </authorList>
    </citation>
    <scope>NUCLEOTIDE SEQUENCE [LARGE SCALE GENOMIC DNA]</scope>
    <source>
        <strain evidence="2">DSM 14429 / JCM 11212 / NBRC 100878 / IC-017</strain>
    </source>
</reference>
<dbReference type="EMBL" id="CP002100">
    <property type="protein sequence ID" value="ADN49735.1"/>
    <property type="molecule type" value="Genomic_DNA"/>
</dbReference>
<evidence type="ECO:0000313" key="2">
    <source>
        <dbReference type="Proteomes" id="UP000006681"/>
    </source>
</evidence>
<dbReference type="Proteomes" id="UP000006681">
    <property type="component" value="Chromosome"/>
</dbReference>
<evidence type="ECO:0000313" key="1">
    <source>
        <dbReference type="EMBL" id="ADN49735.1"/>
    </source>
</evidence>
<dbReference type="AlphaFoldDB" id="E1QTM0"/>
<dbReference type="KEGG" id="vdi:Vdis_0329"/>
<name>E1QTM0_VULDI</name>
<proteinExistence type="predicted"/>
<dbReference type="eggNOG" id="arCOG13779">
    <property type="taxonomic scope" value="Archaea"/>
</dbReference>
<keyword evidence="2" id="KW-1185">Reference proteome</keyword>
<organism evidence="1 2">
    <name type="scientific">Vulcanisaeta distributa (strain DSM 14429 / JCM 11212 / NBRC 100878 / IC-017)</name>
    <dbReference type="NCBI Taxonomy" id="572478"/>
    <lineage>
        <taxon>Archaea</taxon>
        <taxon>Thermoproteota</taxon>
        <taxon>Thermoprotei</taxon>
        <taxon>Thermoproteales</taxon>
        <taxon>Thermoproteaceae</taxon>
        <taxon>Vulcanisaeta</taxon>
    </lineage>
</organism>
<accession>E1QTM0</accession>
<dbReference type="STRING" id="572478.Vdis_0329"/>
<reference evidence="1 2" key="1">
    <citation type="journal article" date="2010" name="Stand. Genomic Sci.">
        <title>Complete genome sequence of Vulcanisaeta distributa type strain (IC-017).</title>
        <authorList>
            <person name="Mavromatis K."/>
            <person name="Sikorski J."/>
            <person name="Pabst E."/>
            <person name="Teshima H."/>
            <person name="Lapidus A."/>
            <person name="Lucas S."/>
            <person name="Nolan M."/>
            <person name="Glavina Del Rio T."/>
            <person name="Cheng J.F."/>
            <person name="Bruce D."/>
            <person name="Goodwin L."/>
            <person name="Pitluck S."/>
            <person name="Liolios K."/>
            <person name="Ivanova N."/>
            <person name="Mikhailova N."/>
            <person name="Pati A."/>
            <person name="Chen A."/>
            <person name="Palaniappan K."/>
            <person name="Land M."/>
            <person name="Hauser L."/>
            <person name="Chang Y.J."/>
            <person name="Jeffries C.D."/>
            <person name="Rohde M."/>
            <person name="Spring S."/>
            <person name="Goker M."/>
            <person name="Wirth R."/>
            <person name="Woyke T."/>
            <person name="Bristow J."/>
            <person name="Eisen J.A."/>
            <person name="Markowitz V."/>
            <person name="Hugenholtz P."/>
            <person name="Klenk H.P."/>
            <person name="Kyrpides N.C."/>
        </authorList>
    </citation>
    <scope>NUCLEOTIDE SEQUENCE [LARGE SCALE GENOMIC DNA]</scope>
    <source>
        <strain evidence="2">DSM 14429 / JCM 11212 / NBRC 100878 / IC-017</strain>
    </source>
</reference>
<dbReference type="HOGENOM" id="CLU_1544280_0_0_2"/>
<sequence>MIDFFLLLILKYPLSRYMMMSSSSTDVKEEIKKTVQLIITNLNVKPSECVLKNYDAITKNAVSILLKIFPELSDDVNALISKFTEIQENIKKLVGTTDIGEYADSILSIFAVYRVNPGIYAAFTALQAAEAMKMCGDADAKFFVARTILAGALPYELYVLLIDYLGMDRTFPVTLFKALLETTK</sequence>